<comment type="caution">
    <text evidence="2">The sequence shown here is derived from an EMBL/GenBank/DDBJ whole genome shotgun (WGS) entry which is preliminary data.</text>
</comment>
<dbReference type="Proteomes" id="UP001459277">
    <property type="component" value="Unassembled WGS sequence"/>
</dbReference>
<evidence type="ECO:0000313" key="2">
    <source>
        <dbReference type="EMBL" id="KAK9986778.1"/>
    </source>
</evidence>
<organism evidence="2 3">
    <name type="scientific">Lithocarpus litseifolius</name>
    <dbReference type="NCBI Taxonomy" id="425828"/>
    <lineage>
        <taxon>Eukaryota</taxon>
        <taxon>Viridiplantae</taxon>
        <taxon>Streptophyta</taxon>
        <taxon>Embryophyta</taxon>
        <taxon>Tracheophyta</taxon>
        <taxon>Spermatophyta</taxon>
        <taxon>Magnoliopsida</taxon>
        <taxon>eudicotyledons</taxon>
        <taxon>Gunneridae</taxon>
        <taxon>Pentapetalae</taxon>
        <taxon>rosids</taxon>
        <taxon>fabids</taxon>
        <taxon>Fagales</taxon>
        <taxon>Fagaceae</taxon>
        <taxon>Lithocarpus</taxon>
    </lineage>
</organism>
<protein>
    <submittedName>
        <fullName evidence="2">Uncharacterized protein</fullName>
    </submittedName>
</protein>
<evidence type="ECO:0000313" key="3">
    <source>
        <dbReference type="Proteomes" id="UP001459277"/>
    </source>
</evidence>
<gene>
    <name evidence="2" type="ORF">SO802_031729</name>
</gene>
<reference evidence="2 3" key="1">
    <citation type="submission" date="2024-01" db="EMBL/GenBank/DDBJ databases">
        <title>A telomere-to-telomere, gap-free genome of sweet tea (Lithocarpus litseifolius).</title>
        <authorList>
            <person name="Zhou J."/>
        </authorList>
    </citation>
    <scope>NUCLEOTIDE SEQUENCE [LARGE SCALE GENOMIC DNA]</scope>
    <source>
        <strain evidence="2">Zhou-2022a</strain>
        <tissue evidence="2">Leaf</tissue>
    </source>
</reference>
<feature type="region of interest" description="Disordered" evidence="1">
    <location>
        <begin position="1"/>
        <end position="24"/>
    </location>
</feature>
<dbReference type="AlphaFoldDB" id="A0AAW2BN30"/>
<keyword evidence="3" id="KW-1185">Reference proteome</keyword>
<name>A0AAW2BN30_9ROSI</name>
<evidence type="ECO:0000256" key="1">
    <source>
        <dbReference type="SAM" id="MobiDB-lite"/>
    </source>
</evidence>
<feature type="region of interest" description="Disordered" evidence="1">
    <location>
        <begin position="66"/>
        <end position="92"/>
    </location>
</feature>
<proteinExistence type="predicted"/>
<sequence length="92" mass="10001">MASRPRNSKGTNAPPVASEPVGENEVASRLNLENLCISQFADLLQRTRRTVLTMRIKRVLVPQAMTASVGKKRKSPEGKMAEEPPVILCTAG</sequence>
<accession>A0AAW2BN30</accession>
<dbReference type="EMBL" id="JAZDWU010000011">
    <property type="protein sequence ID" value="KAK9986778.1"/>
    <property type="molecule type" value="Genomic_DNA"/>
</dbReference>